<evidence type="ECO:0000313" key="2">
    <source>
        <dbReference type="Proteomes" id="UP000593568"/>
    </source>
</evidence>
<gene>
    <name evidence="1" type="ORF">Gotri_025769</name>
</gene>
<keyword evidence="2" id="KW-1185">Reference proteome</keyword>
<evidence type="ECO:0008006" key="3">
    <source>
        <dbReference type="Google" id="ProtNLM"/>
    </source>
</evidence>
<reference evidence="1 2" key="1">
    <citation type="journal article" date="2019" name="Genome Biol. Evol.">
        <title>Insights into the evolution of the New World diploid cottons (Gossypium, subgenus Houzingenia) based on genome sequencing.</title>
        <authorList>
            <person name="Grover C.E."/>
            <person name="Arick M.A. 2nd"/>
            <person name="Thrash A."/>
            <person name="Conover J.L."/>
            <person name="Sanders W.S."/>
            <person name="Peterson D.G."/>
            <person name="Frelichowski J.E."/>
            <person name="Scheffler J.A."/>
            <person name="Scheffler B.E."/>
            <person name="Wendel J.F."/>
        </authorList>
    </citation>
    <scope>NUCLEOTIDE SEQUENCE [LARGE SCALE GENOMIC DNA]</scope>
    <source>
        <strain evidence="1">8</strain>
        <tissue evidence="1">Leaf</tissue>
    </source>
</reference>
<dbReference type="PANTHER" id="PTHR34023">
    <property type="entry name" value="RNASE H DOMAIN-CONTAINING PROTEIN"/>
    <property type="match status" value="1"/>
</dbReference>
<name>A0A7J9FIE4_9ROSI</name>
<dbReference type="PANTHER" id="PTHR34023:SF4">
    <property type="entry name" value="RNASE H TYPE-1 DOMAIN-CONTAINING PROTEIN"/>
    <property type="match status" value="1"/>
</dbReference>
<organism evidence="1 2">
    <name type="scientific">Gossypium trilobum</name>
    <dbReference type="NCBI Taxonomy" id="34281"/>
    <lineage>
        <taxon>Eukaryota</taxon>
        <taxon>Viridiplantae</taxon>
        <taxon>Streptophyta</taxon>
        <taxon>Embryophyta</taxon>
        <taxon>Tracheophyta</taxon>
        <taxon>Spermatophyta</taxon>
        <taxon>Magnoliopsida</taxon>
        <taxon>eudicotyledons</taxon>
        <taxon>Gunneridae</taxon>
        <taxon>Pentapetalae</taxon>
        <taxon>rosids</taxon>
        <taxon>malvids</taxon>
        <taxon>Malvales</taxon>
        <taxon>Malvaceae</taxon>
        <taxon>Malvoideae</taxon>
        <taxon>Gossypium</taxon>
    </lineage>
</organism>
<protein>
    <recommendedName>
        <fullName evidence="3">RNase H type-1 domain-containing protein</fullName>
    </recommendedName>
</protein>
<proteinExistence type="predicted"/>
<comment type="caution">
    <text evidence="1">The sequence shown here is derived from an EMBL/GenBank/DDBJ whole genome shotgun (WGS) entry which is preliminary data.</text>
</comment>
<sequence length="130" mass="14883">MLTIHYQGAVQEQQLAEWLEDQTMTSCLVSRCQQVELESDNALLIEILQTGLASVSSVVEIQLIHNSCLKDWRVKFKSIQRTNNKVTDYLAKMTSSDIEHFVVLEELSHETKTLLEEDTRSNILEESISN</sequence>
<accession>A0A7J9FIE4</accession>
<dbReference type="EMBL" id="JABEZW010216152">
    <property type="protein sequence ID" value="MBA0784744.1"/>
    <property type="molecule type" value="Genomic_DNA"/>
</dbReference>
<evidence type="ECO:0000313" key="1">
    <source>
        <dbReference type="EMBL" id="MBA0784744.1"/>
    </source>
</evidence>
<dbReference type="Proteomes" id="UP000593568">
    <property type="component" value="Unassembled WGS sequence"/>
</dbReference>
<dbReference type="AlphaFoldDB" id="A0A7J9FIE4"/>